<evidence type="ECO:0000256" key="6">
    <source>
        <dbReference type="ARBA" id="ARBA00023136"/>
    </source>
</evidence>
<dbReference type="SUPFAM" id="SSF144091">
    <property type="entry name" value="Rhomboid-like"/>
    <property type="match status" value="1"/>
</dbReference>
<evidence type="ECO:0000259" key="8">
    <source>
        <dbReference type="Pfam" id="PF01694"/>
    </source>
</evidence>
<dbReference type="AlphaFoldDB" id="A0A516Q351"/>
<reference evidence="9 10" key="1">
    <citation type="submission" date="2019-07" db="EMBL/GenBank/DDBJ databases">
        <title>Microlunatus dokdonensis sp. nov. isolated from the rhizospheric soil of the wild plant Elymus tsukushiensis.</title>
        <authorList>
            <person name="Ghim S.-Y."/>
            <person name="Hwang Y.-J."/>
            <person name="Son J.-S."/>
            <person name="Shin J.-H."/>
        </authorList>
    </citation>
    <scope>NUCLEOTIDE SEQUENCE [LARGE SCALE GENOMIC DNA]</scope>
    <source>
        <strain evidence="9 10">KUDC0627</strain>
    </source>
</reference>
<dbReference type="Pfam" id="PF01694">
    <property type="entry name" value="Rhomboid"/>
    <property type="match status" value="1"/>
</dbReference>
<feature type="domain" description="Peptidase S54 rhomboid" evidence="8">
    <location>
        <begin position="75"/>
        <end position="209"/>
    </location>
</feature>
<evidence type="ECO:0000313" key="9">
    <source>
        <dbReference type="EMBL" id="QDP97641.1"/>
    </source>
</evidence>
<gene>
    <name evidence="9" type="ORF">FOE78_18535</name>
</gene>
<dbReference type="GO" id="GO:0016020">
    <property type="term" value="C:membrane"/>
    <property type="evidence" value="ECO:0007669"/>
    <property type="project" value="UniProtKB-SubCell"/>
</dbReference>
<dbReference type="GO" id="GO:0006508">
    <property type="term" value="P:proteolysis"/>
    <property type="evidence" value="ECO:0007669"/>
    <property type="project" value="UniProtKB-KW"/>
</dbReference>
<feature type="transmembrane region" description="Helical" evidence="7">
    <location>
        <begin position="171"/>
        <end position="189"/>
    </location>
</feature>
<feature type="transmembrane region" description="Helical" evidence="7">
    <location>
        <begin position="195"/>
        <end position="211"/>
    </location>
</feature>
<evidence type="ECO:0000256" key="3">
    <source>
        <dbReference type="ARBA" id="ARBA00022692"/>
    </source>
</evidence>
<dbReference type="GO" id="GO:0004252">
    <property type="term" value="F:serine-type endopeptidase activity"/>
    <property type="evidence" value="ECO:0007669"/>
    <property type="project" value="InterPro"/>
</dbReference>
<evidence type="ECO:0000256" key="2">
    <source>
        <dbReference type="ARBA" id="ARBA00009045"/>
    </source>
</evidence>
<comment type="similarity">
    <text evidence="2">Belongs to the peptidase S54 family.</text>
</comment>
<evidence type="ECO:0000256" key="7">
    <source>
        <dbReference type="SAM" id="Phobius"/>
    </source>
</evidence>
<dbReference type="InterPro" id="IPR050925">
    <property type="entry name" value="Rhomboid_protease_S54"/>
</dbReference>
<dbReference type="InterPro" id="IPR035952">
    <property type="entry name" value="Rhomboid-like_sf"/>
</dbReference>
<evidence type="ECO:0000256" key="1">
    <source>
        <dbReference type="ARBA" id="ARBA00004141"/>
    </source>
</evidence>
<dbReference type="Proteomes" id="UP000319263">
    <property type="component" value="Chromosome"/>
</dbReference>
<dbReference type="KEGG" id="mik:FOE78_18535"/>
<dbReference type="PANTHER" id="PTHR43731">
    <property type="entry name" value="RHOMBOID PROTEASE"/>
    <property type="match status" value="1"/>
</dbReference>
<protein>
    <submittedName>
        <fullName evidence="9">Rhomboid family intramembrane serine protease</fullName>
    </submittedName>
</protein>
<feature type="transmembrane region" description="Helical" evidence="7">
    <location>
        <begin position="140"/>
        <end position="159"/>
    </location>
</feature>
<evidence type="ECO:0000256" key="4">
    <source>
        <dbReference type="ARBA" id="ARBA00022801"/>
    </source>
</evidence>
<feature type="transmembrane region" description="Helical" evidence="7">
    <location>
        <begin position="116"/>
        <end position="134"/>
    </location>
</feature>
<feature type="transmembrane region" description="Helical" evidence="7">
    <location>
        <begin position="42"/>
        <end position="61"/>
    </location>
</feature>
<dbReference type="EMBL" id="CP041692">
    <property type="protein sequence ID" value="QDP97641.1"/>
    <property type="molecule type" value="Genomic_DNA"/>
</dbReference>
<evidence type="ECO:0000256" key="5">
    <source>
        <dbReference type="ARBA" id="ARBA00022989"/>
    </source>
</evidence>
<dbReference type="OrthoDB" id="9807874at2"/>
<organism evidence="9 10">
    <name type="scientific">Microlunatus elymi</name>
    <dbReference type="NCBI Taxonomy" id="2596828"/>
    <lineage>
        <taxon>Bacteria</taxon>
        <taxon>Bacillati</taxon>
        <taxon>Actinomycetota</taxon>
        <taxon>Actinomycetes</taxon>
        <taxon>Propionibacteriales</taxon>
        <taxon>Propionibacteriaceae</taxon>
        <taxon>Microlunatus</taxon>
    </lineage>
</organism>
<keyword evidence="10" id="KW-1185">Reference proteome</keyword>
<feature type="transmembrane region" description="Helical" evidence="7">
    <location>
        <begin position="223"/>
        <end position="245"/>
    </location>
</feature>
<keyword evidence="6 7" id="KW-0472">Membrane</keyword>
<feature type="transmembrane region" description="Helical" evidence="7">
    <location>
        <begin position="81"/>
        <end position="104"/>
    </location>
</feature>
<name>A0A516Q351_9ACTN</name>
<dbReference type="Gene3D" id="1.20.1540.10">
    <property type="entry name" value="Rhomboid-like"/>
    <property type="match status" value="1"/>
</dbReference>
<sequence>MNPASVGFQCPDCIRKGRASVRSPRTVFGGALSPRGGIVTKVLIGIMIGTYLLDLFTGHLLTGMFAMSNLAVSNGQFWRLISYGFLTYGLLNTAMIAFVLWLVGRPLEHYLGGWRFLVLYLLSGFGGATLLYVFGSPALVGVGGASAAVIGLLAANGVIKYRHGDDIRGDIGLLVILVLLNFVIGFQSLAWVAQVGGILVGGLTGVALVYAPRARRSQVQVAALIMIVAVCVIAVAGKTMINYGVI</sequence>
<comment type="subcellular location">
    <subcellularLocation>
        <location evidence="1">Membrane</location>
        <topology evidence="1">Multi-pass membrane protein</topology>
    </subcellularLocation>
</comment>
<dbReference type="PANTHER" id="PTHR43731:SF14">
    <property type="entry name" value="PRESENILIN-ASSOCIATED RHOMBOID-LIKE PROTEIN, MITOCHONDRIAL"/>
    <property type="match status" value="1"/>
</dbReference>
<keyword evidence="3 7" id="KW-0812">Transmembrane</keyword>
<keyword evidence="9" id="KW-0645">Protease</keyword>
<evidence type="ECO:0000313" key="10">
    <source>
        <dbReference type="Proteomes" id="UP000319263"/>
    </source>
</evidence>
<dbReference type="InterPro" id="IPR022764">
    <property type="entry name" value="Peptidase_S54_rhomboid_dom"/>
</dbReference>
<keyword evidence="4" id="KW-0378">Hydrolase</keyword>
<proteinExistence type="inferred from homology"/>
<accession>A0A516Q351</accession>
<keyword evidence="5 7" id="KW-1133">Transmembrane helix</keyword>